<feature type="region of interest" description="Disordered" evidence="1">
    <location>
        <begin position="1"/>
        <end position="21"/>
    </location>
</feature>
<organism evidence="2">
    <name type="scientific">Brugia timori</name>
    <dbReference type="NCBI Taxonomy" id="42155"/>
    <lineage>
        <taxon>Eukaryota</taxon>
        <taxon>Metazoa</taxon>
        <taxon>Ecdysozoa</taxon>
        <taxon>Nematoda</taxon>
        <taxon>Chromadorea</taxon>
        <taxon>Rhabditida</taxon>
        <taxon>Spirurina</taxon>
        <taxon>Spiruromorpha</taxon>
        <taxon>Filarioidea</taxon>
        <taxon>Onchocercidae</taxon>
        <taxon>Brugia</taxon>
    </lineage>
</organism>
<name>A0A0R3RAQ6_9BILA</name>
<dbReference type="STRING" id="42155.A0A0R3RAQ6"/>
<dbReference type="AlphaFoldDB" id="A0A0R3RAQ6"/>
<accession>A0A0R3RAQ6</accession>
<dbReference type="WBParaSite" id="BTMF_0001712001-mRNA-1">
    <property type="protein sequence ID" value="BTMF_0001712001-mRNA-1"/>
    <property type="gene ID" value="BTMF_0001712001"/>
</dbReference>
<evidence type="ECO:0000313" key="2">
    <source>
        <dbReference type="WBParaSite" id="BTMF_0001712001-mRNA-1"/>
    </source>
</evidence>
<sequence>LKRNSGDSTLHTNTSIRSERSQTGLVDAPISEVLFSLRDAMTRADEQTQQILRDAIRVSKFTSLMECLLAFWVLSSSELYAPTITRFGNNDRIATGYYDGLIRVSCFSRFKYFHI</sequence>
<proteinExistence type="predicted"/>
<protein>
    <submittedName>
        <fullName evidence="2">NR LBD domain-containing protein</fullName>
    </submittedName>
</protein>
<evidence type="ECO:0000256" key="1">
    <source>
        <dbReference type="SAM" id="MobiDB-lite"/>
    </source>
</evidence>
<reference evidence="2" key="1">
    <citation type="submission" date="2017-02" db="UniProtKB">
        <authorList>
            <consortium name="WormBaseParasite"/>
        </authorList>
    </citation>
    <scope>IDENTIFICATION</scope>
</reference>